<keyword evidence="5" id="KW-1185">Reference proteome</keyword>
<dbReference type="AlphaFoldDB" id="A0A095SC17"/>
<accession>A0A095SC17</accession>
<dbReference type="GO" id="GO:0005829">
    <property type="term" value="C:cytosol"/>
    <property type="evidence" value="ECO:0007669"/>
    <property type="project" value="TreeGrafter"/>
</dbReference>
<dbReference type="Gene3D" id="3.30.70.990">
    <property type="entry name" value="YajQ-like, domain 2"/>
    <property type="match status" value="1"/>
</dbReference>
<evidence type="ECO:0000256" key="2">
    <source>
        <dbReference type="ARBA" id="ARBA00093450"/>
    </source>
</evidence>
<evidence type="ECO:0000256" key="3">
    <source>
        <dbReference type="HAMAP-Rule" id="MF_00632"/>
    </source>
</evidence>
<dbReference type="InterPro" id="IPR035571">
    <property type="entry name" value="UPF0234-like_C"/>
</dbReference>
<comment type="function">
    <text evidence="3">Nucleotide-binding protein.</text>
</comment>
<dbReference type="InterPro" id="IPR035570">
    <property type="entry name" value="UPF0234_N"/>
</dbReference>
<dbReference type="PANTHER" id="PTHR30476:SF0">
    <property type="entry name" value="UPF0234 PROTEIN YAJQ"/>
    <property type="match status" value="1"/>
</dbReference>
<dbReference type="HAMAP" id="MF_00632">
    <property type="entry name" value="UPF0234"/>
    <property type="match status" value="1"/>
</dbReference>
<dbReference type="Proteomes" id="UP000029444">
    <property type="component" value="Unassembled WGS sequence"/>
</dbReference>
<proteinExistence type="inferred from homology"/>
<reference evidence="4 5" key="1">
    <citation type="submission" date="2012-09" db="EMBL/GenBank/DDBJ databases">
        <title>Genome Sequence of alkane-degrading Bacterium Alcanivorax sp. 19-m-6.</title>
        <authorList>
            <person name="Lai Q."/>
            <person name="Shao Z."/>
        </authorList>
    </citation>
    <scope>NUCLEOTIDE SEQUENCE [LARGE SCALE GENOMIC DNA]</scope>
    <source>
        <strain evidence="4 5">19-m-6</strain>
    </source>
</reference>
<evidence type="ECO:0000313" key="4">
    <source>
        <dbReference type="EMBL" id="KGD62151.1"/>
    </source>
</evidence>
<sequence length="161" mass="17894">MPSFDIVSEIDEVALRHAVENANRDLSNRFDFRGVEASIEQKGLTVTLKTVSDFQVQQLEDIFAKAAVKQGISAAGADRPEKPEHSGKTFSLTLTFKQGLDQPTAKQIVKMIKDAKLKVQASIQGEQVRVNGKKRDDLQEAIALLKASKLEIPLQFNNFRD</sequence>
<protein>
    <recommendedName>
        <fullName evidence="3">Nucleotide-binding protein Y5S_03639</fullName>
    </recommendedName>
</protein>
<comment type="caution">
    <text evidence="4">The sequence shown here is derived from an EMBL/GenBank/DDBJ whole genome shotgun (WGS) entry which is preliminary data.</text>
</comment>
<dbReference type="SUPFAM" id="SSF89963">
    <property type="entry name" value="YajQ-like"/>
    <property type="match status" value="2"/>
</dbReference>
<dbReference type="OrthoDB" id="9801447at2"/>
<dbReference type="CDD" id="cd11740">
    <property type="entry name" value="YajQ_like"/>
    <property type="match status" value="1"/>
</dbReference>
<name>A0A095SC17_9GAMM</name>
<dbReference type="RefSeq" id="WP_035235136.1">
    <property type="nucleotide sequence ID" value="NZ_ARXV01000023.1"/>
</dbReference>
<dbReference type="InterPro" id="IPR007551">
    <property type="entry name" value="YajQ/Smlt4090-like"/>
</dbReference>
<dbReference type="Pfam" id="PF04461">
    <property type="entry name" value="YajQ"/>
    <property type="match status" value="1"/>
</dbReference>
<dbReference type="STRING" id="1177154.Y5S_03639"/>
<dbReference type="Gene3D" id="3.30.70.860">
    <property type="match status" value="1"/>
</dbReference>
<dbReference type="NCBIfam" id="NF003819">
    <property type="entry name" value="PRK05412.1"/>
    <property type="match status" value="1"/>
</dbReference>
<dbReference type="GO" id="GO:0000166">
    <property type="term" value="F:nucleotide binding"/>
    <property type="evidence" value="ECO:0007669"/>
    <property type="project" value="UniProtKB-UniRule"/>
</dbReference>
<organism evidence="4 5">
    <name type="scientific">Alcanivorax nanhaiticus</name>
    <dbReference type="NCBI Taxonomy" id="1177154"/>
    <lineage>
        <taxon>Bacteria</taxon>
        <taxon>Pseudomonadati</taxon>
        <taxon>Pseudomonadota</taxon>
        <taxon>Gammaproteobacteria</taxon>
        <taxon>Oceanospirillales</taxon>
        <taxon>Alcanivoracaceae</taxon>
        <taxon>Alcanivorax</taxon>
    </lineage>
</organism>
<gene>
    <name evidence="4" type="ORF">Y5S_03639</name>
</gene>
<dbReference type="PATRIC" id="fig|1177154.3.peg.3647"/>
<dbReference type="eggNOG" id="COG1666">
    <property type="taxonomic scope" value="Bacteria"/>
</dbReference>
<keyword evidence="1 3" id="KW-0547">Nucleotide-binding</keyword>
<dbReference type="InterPro" id="IPR036183">
    <property type="entry name" value="YajQ-like_sf"/>
</dbReference>
<evidence type="ECO:0000256" key="1">
    <source>
        <dbReference type="ARBA" id="ARBA00022741"/>
    </source>
</evidence>
<comment type="similarity">
    <text evidence="2 3">Belongs to the YajQ family.</text>
</comment>
<evidence type="ECO:0000313" key="5">
    <source>
        <dbReference type="Proteomes" id="UP000029444"/>
    </source>
</evidence>
<dbReference type="EMBL" id="ARXV01000023">
    <property type="protein sequence ID" value="KGD62151.1"/>
    <property type="molecule type" value="Genomic_DNA"/>
</dbReference>
<dbReference type="PANTHER" id="PTHR30476">
    <property type="entry name" value="UPF0234 PROTEIN YAJQ"/>
    <property type="match status" value="1"/>
</dbReference>